<protein>
    <recommendedName>
        <fullName evidence="2">Glutaredoxin domain-containing protein</fullName>
    </recommendedName>
</protein>
<organism evidence="1">
    <name type="scientific">marine metagenome</name>
    <dbReference type="NCBI Taxonomy" id="408172"/>
    <lineage>
        <taxon>unclassified sequences</taxon>
        <taxon>metagenomes</taxon>
        <taxon>ecological metagenomes</taxon>
    </lineage>
</organism>
<evidence type="ECO:0008006" key="2">
    <source>
        <dbReference type="Google" id="ProtNLM"/>
    </source>
</evidence>
<proteinExistence type="predicted"/>
<gene>
    <name evidence="1" type="ORF">METZ01_LOCUS322901</name>
</gene>
<accession>A0A382PB28</accession>
<name>A0A382PB28_9ZZZZ</name>
<reference evidence="1" key="1">
    <citation type="submission" date="2018-05" db="EMBL/GenBank/DDBJ databases">
        <authorList>
            <person name="Lanie J.A."/>
            <person name="Ng W.-L."/>
            <person name="Kazmierczak K.M."/>
            <person name="Andrzejewski T.M."/>
            <person name="Davidsen T.M."/>
            <person name="Wayne K.J."/>
            <person name="Tettelin H."/>
            <person name="Glass J.I."/>
            <person name="Rusch D."/>
            <person name="Podicherti R."/>
            <person name="Tsui H.-C.T."/>
            <person name="Winkler M.E."/>
        </authorList>
    </citation>
    <scope>NUCLEOTIDE SEQUENCE</scope>
</reference>
<dbReference type="EMBL" id="UINC01105818">
    <property type="protein sequence ID" value="SVC70047.1"/>
    <property type="molecule type" value="Genomic_DNA"/>
</dbReference>
<evidence type="ECO:0000313" key="1">
    <source>
        <dbReference type="EMBL" id="SVC70047.1"/>
    </source>
</evidence>
<sequence>MEANNISIKETALASRKLQSADCQTLMDSANKLIALKGKKIAEFDLQSEQSPQALAAMLGPTGNMRAPTLQIGKTLIVGFNEDVFTSQFG</sequence>
<dbReference type="AlphaFoldDB" id="A0A382PB28"/>